<feature type="signal peptide" evidence="1">
    <location>
        <begin position="1"/>
        <end position="34"/>
    </location>
</feature>
<organism evidence="3 4">
    <name type="scientific">Chitinophaga alhagiae</name>
    <dbReference type="NCBI Taxonomy" id="2203219"/>
    <lineage>
        <taxon>Bacteria</taxon>
        <taxon>Pseudomonadati</taxon>
        <taxon>Bacteroidota</taxon>
        <taxon>Chitinophagia</taxon>
        <taxon>Chitinophagales</taxon>
        <taxon>Chitinophagaceae</taxon>
        <taxon>Chitinophaga</taxon>
    </lineage>
</organism>
<accession>A0ABM6W8N2</accession>
<name>A0ABM6W8N2_9BACT</name>
<evidence type="ECO:0000259" key="2">
    <source>
        <dbReference type="Pfam" id="PF13568"/>
    </source>
</evidence>
<keyword evidence="1" id="KW-0732">Signal</keyword>
<keyword evidence="4" id="KW-1185">Reference proteome</keyword>
<evidence type="ECO:0000256" key="1">
    <source>
        <dbReference type="SAM" id="SignalP"/>
    </source>
</evidence>
<feature type="domain" description="Outer membrane protein beta-barrel" evidence="2">
    <location>
        <begin position="34"/>
        <end position="184"/>
    </location>
</feature>
<evidence type="ECO:0000313" key="3">
    <source>
        <dbReference type="EMBL" id="AWO00268.1"/>
    </source>
</evidence>
<feature type="chain" id="PRO_5045632232" description="Outer membrane protein beta-barrel domain-containing protein" evidence="1">
    <location>
        <begin position="35"/>
        <end position="206"/>
    </location>
</feature>
<dbReference type="EMBL" id="CP029600">
    <property type="protein sequence ID" value="AWO00268.1"/>
    <property type="molecule type" value="Genomic_DNA"/>
</dbReference>
<gene>
    <name evidence="3" type="ORF">DLD77_00370</name>
</gene>
<dbReference type="InterPro" id="IPR025665">
    <property type="entry name" value="Beta-barrel_OMP_2"/>
</dbReference>
<dbReference type="Pfam" id="PF13568">
    <property type="entry name" value="OMP_b-brl_2"/>
    <property type="match status" value="1"/>
</dbReference>
<protein>
    <recommendedName>
        <fullName evidence="2">Outer membrane protein beta-barrel domain-containing protein</fullName>
    </recommendedName>
</protein>
<reference evidence="3 4" key="1">
    <citation type="submission" date="2018-05" db="EMBL/GenBank/DDBJ databases">
        <title>Chitinophaga sp. nov., isolated from rhizosphere soil of Alhagi.</title>
        <authorList>
            <person name="Liu Y."/>
        </authorList>
    </citation>
    <scope>NUCLEOTIDE SEQUENCE [LARGE SCALE GENOMIC DNA]</scope>
    <source>
        <strain evidence="3 4">T22</strain>
    </source>
</reference>
<proteinExistence type="predicted"/>
<dbReference type="Proteomes" id="UP000246099">
    <property type="component" value="Chromosome"/>
</dbReference>
<sequence>MEGNASFYIKPGPCMKYLFMLLAACTLYHSPAAAQERIFRFGPKAGLNVSWLTRNIDNPRIGFHAGLLFHLKLHEHWRLQPEVYFSQQGGGNFIKVLGPATDCNYLAFPMLAQYRFKSRLYFEAGPQLGILVNRKLREHYYADGVSYVDHHENAADLLAAFGAGYQAGKRLGFNVRYNRGITPVAQRAAASHAKNHLLQTGMYMLF</sequence>
<evidence type="ECO:0000313" key="4">
    <source>
        <dbReference type="Proteomes" id="UP000246099"/>
    </source>
</evidence>